<organism evidence="1 2">
    <name type="scientific">Flavihumibacter fluminis</name>
    <dbReference type="NCBI Taxonomy" id="2909236"/>
    <lineage>
        <taxon>Bacteria</taxon>
        <taxon>Pseudomonadati</taxon>
        <taxon>Bacteroidota</taxon>
        <taxon>Chitinophagia</taxon>
        <taxon>Chitinophagales</taxon>
        <taxon>Chitinophagaceae</taxon>
        <taxon>Flavihumibacter</taxon>
    </lineage>
</organism>
<dbReference type="EMBL" id="JAKEVY010000004">
    <property type="protein sequence ID" value="MCF1716185.1"/>
    <property type="molecule type" value="Genomic_DNA"/>
</dbReference>
<proteinExistence type="predicted"/>
<dbReference type="RefSeq" id="WP_234867161.1">
    <property type="nucleotide sequence ID" value="NZ_JAKEVY010000004.1"/>
</dbReference>
<gene>
    <name evidence="1" type="ORF">L0U88_16205</name>
</gene>
<keyword evidence="2" id="KW-1185">Reference proteome</keyword>
<protein>
    <submittedName>
        <fullName evidence="1">Uncharacterized protein</fullName>
    </submittedName>
</protein>
<reference evidence="1 2" key="1">
    <citation type="submission" date="2022-01" db="EMBL/GenBank/DDBJ databases">
        <title>Flavihumibacter sp. nov., isolated from sediment of a river.</title>
        <authorList>
            <person name="Liu H."/>
        </authorList>
    </citation>
    <scope>NUCLEOTIDE SEQUENCE [LARGE SCALE GENOMIC DNA]</scope>
    <source>
        <strain evidence="1 2">RY-1</strain>
    </source>
</reference>
<evidence type="ECO:0000313" key="2">
    <source>
        <dbReference type="Proteomes" id="UP001200145"/>
    </source>
</evidence>
<sequence>MRKRRKQTNLNIAVIVIFILFIKTFGFAQSSVSMNEKQGGIEKFIPEGYSLLDSATGDLNLDKYPDKLLVLKINGEDSMANDVDHTVKRPLLILIGQANKSFTLAARNDNAVYCVNCGGMMGDPYMGIVIKKGYFSIEHYGGSAWRWTRIITFKYSTADKNWYLNKDGGVYYHTTEPDKMETNIKTTKEFGKIAFDKFDIYSDLK</sequence>
<dbReference type="Proteomes" id="UP001200145">
    <property type="component" value="Unassembled WGS sequence"/>
</dbReference>
<comment type="caution">
    <text evidence="1">The sequence shown here is derived from an EMBL/GenBank/DDBJ whole genome shotgun (WGS) entry which is preliminary data.</text>
</comment>
<name>A0ABS9BLI3_9BACT</name>
<accession>A0ABS9BLI3</accession>
<evidence type="ECO:0000313" key="1">
    <source>
        <dbReference type="EMBL" id="MCF1716185.1"/>
    </source>
</evidence>